<dbReference type="FunFam" id="3.30.420.10:FF:000040">
    <property type="entry name" value="Exonuclease family protein"/>
    <property type="match status" value="2"/>
</dbReference>
<evidence type="ECO:0000313" key="9">
    <source>
        <dbReference type="Proteomes" id="UP000834106"/>
    </source>
</evidence>
<evidence type="ECO:0000256" key="4">
    <source>
        <dbReference type="ARBA" id="ARBA00022839"/>
    </source>
</evidence>
<evidence type="ECO:0000256" key="3">
    <source>
        <dbReference type="ARBA" id="ARBA00022801"/>
    </source>
</evidence>
<keyword evidence="4" id="KW-0269">Exonuclease</keyword>
<dbReference type="GO" id="GO:0008408">
    <property type="term" value="F:3'-5' exonuclease activity"/>
    <property type="evidence" value="ECO:0007669"/>
    <property type="project" value="TreeGrafter"/>
</dbReference>
<dbReference type="GO" id="GO:0046872">
    <property type="term" value="F:metal ion binding"/>
    <property type="evidence" value="ECO:0007669"/>
    <property type="project" value="UniProtKB-KW"/>
</dbReference>
<dbReference type="PANTHER" id="PTHR30231">
    <property type="entry name" value="DNA POLYMERASE III SUBUNIT EPSILON"/>
    <property type="match status" value="1"/>
</dbReference>
<keyword evidence="9" id="KW-1185">Reference proteome</keyword>
<protein>
    <recommendedName>
        <fullName evidence="7">Exonuclease domain-containing protein</fullName>
    </recommendedName>
</protein>
<feature type="domain" description="Exonuclease" evidence="7">
    <location>
        <begin position="17"/>
        <end position="191"/>
    </location>
</feature>
<evidence type="ECO:0000256" key="2">
    <source>
        <dbReference type="ARBA" id="ARBA00022723"/>
    </source>
</evidence>
<dbReference type="Pfam" id="PF00929">
    <property type="entry name" value="RNase_T"/>
    <property type="match status" value="2"/>
</dbReference>
<keyword evidence="2" id="KW-0479">Metal-binding</keyword>
<keyword evidence="3" id="KW-0378">Hydrolase</keyword>
<comment type="cofactor">
    <cofactor evidence="1">
        <name>Mg(2+)</name>
        <dbReference type="ChEBI" id="CHEBI:18420"/>
    </cofactor>
</comment>
<name>A0AAD1ZD19_9LAMI</name>
<dbReference type="EMBL" id="OU503043">
    <property type="protein sequence ID" value="CAI9766999.1"/>
    <property type="molecule type" value="Genomic_DNA"/>
</dbReference>
<dbReference type="CDD" id="cd06127">
    <property type="entry name" value="DEDDh"/>
    <property type="match status" value="2"/>
</dbReference>
<accession>A0AAD1ZD19</accession>
<evidence type="ECO:0000259" key="7">
    <source>
        <dbReference type="SMART" id="SM00479"/>
    </source>
</evidence>
<dbReference type="PANTHER" id="PTHR30231:SF26">
    <property type="entry name" value="PROTEIN NEN4"/>
    <property type="match status" value="1"/>
</dbReference>
<gene>
    <name evidence="8" type="ORF">FPE_LOCUS14429</name>
</gene>
<reference evidence="8" key="1">
    <citation type="submission" date="2023-05" db="EMBL/GenBank/DDBJ databases">
        <authorList>
            <person name="Huff M."/>
        </authorList>
    </citation>
    <scope>NUCLEOTIDE SEQUENCE</scope>
</reference>
<dbReference type="InterPro" id="IPR012337">
    <property type="entry name" value="RNaseH-like_sf"/>
</dbReference>
<dbReference type="InterPro" id="IPR036397">
    <property type="entry name" value="RNaseH_sf"/>
</dbReference>
<keyword evidence="4" id="KW-0540">Nuclease</keyword>
<dbReference type="SMART" id="SM00479">
    <property type="entry name" value="EXOIII"/>
    <property type="match status" value="2"/>
</dbReference>
<dbReference type="Gene3D" id="3.30.420.10">
    <property type="entry name" value="Ribonuclease H-like superfamily/Ribonuclease H"/>
    <property type="match status" value="2"/>
</dbReference>
<evidence type="ECO:0000256" key="5">
    <source>
        <dbReference type="ARBA" id="ARBA00022842"/>
    </source>
</evidence>
<dbReference type="GO" id="GO:0003676">
    <property type="term" value="F:nucleic acid binding"/>
    <property type="evidence" value="ECO:0007669"/>
    <property type="project" value="InterPro"/>
</dbReference>
<dbReference type="Proteomes" id="UP000834106">
    <property type="component" value="Chromosome 8"/>
</dbReference>
<sequence>MASSSSNSSLYSERVAEIVFFDLETTVPNRTGQKFRVLEFGAIIVCPRKLVELESYCTLIRPRDLSAVASRSARCDGITRDSVANAPYFEEVSDKIFSILNGRIWAGHNIQRFDCVRIREAFAEIGRPAPVPVGIIDSLGVLTEKFGKRAGNMKMASLAAYFGLGQQKHRSLEDVRMNLDVLKHCATVLFLESSLPSALNTEWHNNLGVTTRSKSLQKFRVLEFGAIIVCPRKLVELESYCTLIRPRDLSAVAPRSARCDGITRDAVANAPYFEEVSDKIFSILNGRIWAGHNIQRFDCVRIREAFAEIGRPAPVPVGIIDSLGVLTEKFGKRAGNMKMASLAAYFGLGQQKHRSLEDVRMNLDVLKHCATVLFLESSLPSALNTEWHNNLGVTTRSKSLQQSSLHWNKSSEFTGRFSIGKSICREETSRKSPPSSPISNKRAVPYGRGSLGKMTVGVKKLLYARRAPINNLLKNSQSLLI</sequence>
<organism evidence="8 9">
    <name type="scientific">Fraxinus pennsylvanica</name>
    <dbReference type="NCBI Taxonomy" id="56036"/>
    <lineage>
        <taxon>Eukaryota</taxon>
        <taxon>Viridiplantae</taxon>
        <taxon>Streptophyta</taxon>
        <taxon>Embryophyta</taxon>
        <taxon>Tracheophyta</taxon>
        <taxon>Spermatophyta</taxon>
        <taxon>Magnoliopsida</taxon>
        <taxon>eudicotyledons</taxon>
        <taxon>Gunneridae</taxon>
        <taxon>Pentapetalae</taxon>
        <taxon>asterids</taxon>
        <taxon>lamiids</taxon>
        <taxon>Lamiales</taxon>
        <taxon>Oleaceae</taxon>
        <taxon>Oleeae</taxon>
        <taxon>Fraxinus</taxon>
    </lineage>
</organism>
<dbReference type="InterPro" id="IPR013520">
    <property type="entry name" value="Ribonucl_H"/>
</dbReference>
<evidence type="ECO:0000256" key="1">
    <source>
        <dbReference type="ARBA" id="ARBA00001946"/>
    </source>
</evidence>
<dbReference type="SUPFAM" id="SSF53098">
    <property type="entry name" value="Ribonuclease H-like"/>
    <property type="match status" value="2"/>
</dbReference>
<feature type="region of interest" description="Disordered" evidence="6">
    <location>
        <begin position="424"/>
        <end position="446"/>
    </location>
</feature>
<evidence type="ECO:0000313" key="8">
    <source>
        <dbReference type="EMBL" id="CAI9766999.1"/>
    </source>
</evidence>
<dbReference type="AlphaFoldDB" id="A0AAD1ZD19"/>
<keyword evidence="5" id="KW-0460">Magnesium</keyword>
<feature type="domain" description="Exonuclease" evidence="7">
    <location>
        <begin position="210"/>
        <end position="375"/>
    </location>
</feature>
<proteinExistence type="predicted"/>
<evidence type="ECO:0000256" key="6">
    <source>
        <dbReference type="SAM" id="MobiDB-lite"/>
    </source>
</evidence>